<feature type="transmembrane region" description="Helical" evidence="2">
    <location>
        <begin position="162"/>
        <end position="185"/>
    </location>
</feature>
<dbReference type="OrthoDB" id="5314275at2759"/>
<sequence>MIVDFVDEKVSRPERPIVSCSTVQVPPPYSRSIASSSQTDIPYYDYESQPAASASTSYYSQSDYTYGHSHYASDWDQSKHSPPPAFLRQPSRSSTYTSFSPMYLIARSRYLNKGFPPFPPPSSSRHHPFATHDIAMEDWLSFLEDVQSSTTLTLLDKGLVHLPAVALLPVVAFLPIINSIASYGIKSYMKSRKSNVVADVVDQWNHHYFNPRRMSVILMKGHSKLSGKRNVNLGTSDIISPPRPVSPSSSVSSTSTMSNSIASTSGPPDSLSRNPEGFNAPTERKNFFNRDTRYRLCIVSL</sequence>
<dbReference type="STRING" id="68775.A0A5C3MAM5"/>
<dbReference type="AlphaFoldDB" id="A0A5C3MAM5"/>
<name>A0A5C3MAM5_9AGAR</name>
<feature type="compositionally biased region" description="Low complexity" evidence="1">
    <location>
        <begin position="236"/>
        <end position="265"/>
    </location>
</feature>
<keyword evidence="2" id="KW-0472">Membrane</keyword>
<dbReference type="EMBL" id="ML213594">
    <property type="protein sequence ID" value="TFK41675.1"/>
    <property type="molecule type" value="Genomic_DNA"/>
</dbReference>
<evidence type="ECO:0000256" key="2">
    <source>
        <dbReference type="SAM" id="Phobius"/>
    </source>
</evidence>
<evidence type="ECO:0000256" key="1">
    <source>
        <dbReference type="SAM" id="MobiDB-lite"/>
    </source>
</evidence>
<proteinExistence type="predicted"/>
<protein>
    <submittedName>
        <fullName evidence="3">Uncharacterized protein</fullName>
    </submittedName>
</protein>
<dbReference type="InterPro" id="IPR028018">
    <property type="entry name" value="DUF4646"/>
</dbReference>
<feature type="region of interest" description="Disordered" evidence="1">
    <location>
        <begin position="232"/>
        <end position="284"/>
    </location>
</feature>
<dbReference type="Proteomes" id="UP000308652">
    <property type="component" value="Unassembled WGS sequence"/>
</dbReference>
<gene>
    <name evidence="3" type="ORF">BDQ12DRAFT_678331</name>
</gene>
<accession>A0A5C3MAM5</accession>
<reference evidence="3 4" key="1">
    <citation type="journal article" date="2019" name="Nat. Ecol. Evol.">
        <title>Megaphylogeny resolves global patterns of mushroom evolution.</title>
        <authorList>
            <person name="Varga T."/>
            <person name="Krizsan K."/>
            <person name="Foldi C."/>
            <person name="Dima B."/>
            <person name="Sanchez-Garcia M."/>
            <person name="Sanchez-Ramirez S."/>
            <person name="Szollosi G.J."/>
            <person name="Szarkandi J.G."/>
            <person name="Papp V."/>
            <person name="Albert L."/>
            <person name="Andreopoulos W."/>
            <person name="Angelini C."/>
            <person name="Antonin V."/>
            <person name="Barry K.W."/>
            <person name="Bougher N.L."/>
            <person name="Buchanan P."/>
            <person name="Buyck B."/>
            <person name="Bense V."/>
            <person name="Catcheside P."/>
            <person name="Chovatia M."/>
            <person name="Cooper J."/>
            <person name="Damon W."/>
            <person name="Desjardin D."/>
            <person name="Finy P."/>
            <person name="Geml J."/>
            <person name="Haridas S."/>
            <person name="Hughes K."/>
            <person name="Justo A."/>
            <person name="Karasinski D."/>
            <person name="Kautmanova I."/>
            <person name="Kiss B."/>
            <person name="Kocsube S."/>
            <person name="Kotiranta H."/>
            <person name="LaButti K.M."/>
            <person name="Lechner B.E."/>
            <person name="Liimatainen K."/>
            <person name="Lipzen A."/>
            <person name="Lukacs Z."/>
            <person name="Mihaltcheva S."/>
            <person name="Morgado L.N."/>
            <person name="Niskanen T."/>
            <person name="Noordeloos M.E."/>
            <person name="Ohm R.A."/>
            <person name="Ortiz-Santana B."/>
            <person name="Ovrebo C."/>
            <person name="Racz N."/>
            <person name="Riley R."/>
            <person name="Savchenko A."/>
            <person name="Shiryaev A."/>
            <person name="Soop K."/>
            <person name="Spirin V."/>
            <person name="Szebenyi C."/>
            <person name="Tomsovsky M."/>
            <person name="Tulloss R.E."/>
            <person name="Uehling J."/>
            <person name="Grigoriev I.V."/>
            <person name="Vagvolgyi C."/>
            <person name="Papp T."/>
            <person name="Martin F.M."/>
            <person name="Miettinen O."/>
            <person name="Hibbett D.S."/>
            <person name="Nagy L.G."/>
        </authorList>
    </citation>
    <scope>NUCLEOTIDE SEQUENCE [LARGE SCALE GENOMIC DNA]</scope>
    <source>
        <strain evidence="3 4">CBS 166.37</strain>
    </source>
</reference>
<organism evidence="3 4">
    <name type="scientific">Crucibulum laeve</name>
    <dbReference type="NCBI Taxonomy" id="68775"/>
    <lineage>
        <taxon>Eukaryota</taxon>
        <taxon>Fungi</taxon>
        <taxon>Dikarya</taxon>
        <taxon>Basidiomycota</taxon>
        <taxon>Agaricomycotina</taxon>
        <taxon>Agaricomycetes</taxon>
        <taxon>Agaricomycetidae</taxon>
        <taxon>Agaricales</taxon>
        <taxon>Agaricineae</taxon>
        <taxon>Nidulariaceae</taxon>
        <taxon>Crucibulum</taxon>
    </lineage>
</organism>
<keyword evidence="2" id="KW-0812">Transmembrane</keyword>
<keyword evidence="4" id="KW-1185">Reference proteome</keyword>
<keyword evidence="2" id="KW-1133">Transmembrane helix</keyword>
<evidence type="ECO:0000313" key="3">
    <source>
        <dbReference type="EMBL" id="TFK41675.1"/>
    </source>
</evidence>
<dbReference type="Pfam" id="PF15496">
    <property type="entry name" value="DUF4646"/>
    <property type="match status" value="1"/>
</dbReference>
<evidence type="ECO:0000313" key="4">
    <source>
        <dbReference type="Proteomes" id="UP000308652"/>
    </source>
</evidence>